<dbReference type="AlphaFoldDB" id="A0A3Q9QVP8"/>
<dbReference type="EMBL" id="CP022572">
    <property type="protein sequence ID" value="AZU61597.1"/>
    <property type="molecule type" value="Genomic_DNA"/>
</dbReference>
<dbReference type="PANTHER" id="PTHR18964">
    <property type="entry name" value="ROK (REPRESSOR, ORF, KINASE) FAMILY"/>
    <property type="match status" value="1"/>
</dbReference>
<proteinExistence type="inferred from homology"/>
<protein>
    <recommendedName>
        <fullName evidence="6">ROK family transcriptional regulator</fullName>
    </recommendedName>
</protein>
<organism evidence="4 5">
    <name type="scientific">Neobacillus mesonae</name>
    <dbReference type="NCBI Taxonomy" id="1193713"/>
    <lineage>
        <taxon>Bacteria</taxon>
        <taxon>Bacillati</taxon>
        <taxon>Bacillota</taxon>
        <taxon>Bacilli</taxon>
        <taxon>Bacillales</taxon>
        <taxon>Bacillaceae</taxon>
        <taxon>Neobacillus</taxon>
    </lineage>
</organism>
<dbReference type="InterPro" id="IPR036390">
    <property type="entry name" value="WH_DNA-bd_sf"/>
</dbReference>
<dbReference type="Gene3D" id="1.10.10.10">
    <property type="entry name" value="Winged helix-like DNA-binding domain superfamily/Winged helix DNA-binding domain"/>
    <property type="match status" value="1"/>
</dbReference>
<sequence>MSLMLKQFHNPMSQKLMNTKLLYKLIRTNGPVTKNALIELTGLKQTTCGRIVEELVQEGLIIESGTDRSSGGRKPIMYDINSKLYYCIGIDISRTFTKVLLLDIHLKVKDEAKLRMDHTCSPEKTISFIINAIEKMLNKNQIQHAQLLGIGIGAIEPLDREKGIIFNPLYFPANNWRNIRISEILRNHFNTRILVDSGVNTAIRAEYEIGLNSVVGNLAYTIAGVGIRLGLMTNHQLFHSPATGFGKYGNGHMVVNTNGRKCDCGNYGCVQTYSSILALKEEIIHHLKRGHSSILTEKIANPDEIEFEDICWALKNDDQLCSFIVKDFGFYTGMGVANIINLFQPDIFILEGPMYSRLELFYETVTKTASERIGKIYPGYEVKFSHGYLGENAAAIGAGSMVLGYYID</sequence>
<dbReference type="Gene3D" id="3.30.420.40">
    <property type="match status" value="2"/>
</dbReference>
<dbReference type="Pfam" id="PF13412">
    <property type="entry name" value="HTH_24"/>
    <property type="match status" value="1"/>
</dbReference>
<dbReference type="InterPro" id="IPR000600">
    <property type="entry name" value="ROK"/>
</dbReference>
<dbReference type="GO" id="GO:0042732">
    <property type="term" value="P:D-xylose metabolic process"/>
    <property type="evidence" value="ECO:0007669"/>
    <property type="project" value="UniProtKB-KW"/>
</dbReference>
<dbReference type="SUPFAM" id="SSF46785">
    <property type="entry name" value="Winged helix' DNA-binding domain"/>
    <property type="match status" value="1"/>
</dbReference>
<evidence type="ECO:0008006" key="6">
    <source>
        <dbReference type="Google" id="ProtNLM"/>
    </source>
</evidence>
<dbReference type="STRING" id="1193713.GCA_001636315_04456"/>
<dbReference type="Proteomes" id="UP000282892">
    <property type="component" value="Chromosome"/>
</dbReference>
<evidence type="ECO:0000313" key="5">
    <source>
        <dbReference type="Proteomes" id="UP000282892"/>
    </source>
</evidence>
<keyword evidence="3" id="KW-0859">Xylose metabolism</keyword>
<comment type="function">
    <text evidence="1">Transcriptional repressor of xylose-utilizing enzymes.</text>
</comment>
<dbReference type="Pfam" id="PF00480">
    <property type="entry name" value="ROK"/>
    <property type="match status" value="1"/>
</dbReference>
<evidence type="ECO:0000256" key="3">
    <source>
        <dbReference type="ARBA" id="ARBA00022629"/>
    </source>
</evidence>
<evidence type="ECO:0000313" key="4">
    <source>
        <dbReference type="EMBL" id="AZU61597.1"/>
    </source>
</evidence>
<keyword evidence="5" id="KW-1185">Reference proteome</keyword>
<dbReference type="InterPro" id="IPR036388">
    <property type="entry name" value="WH-like_DNA-bd_sf"/>
</dbReference>
<dbReference type="PANTHER" id="PTHR18964:SF149">
    <property type="entry name" value="BIFUNCTIONAL UDP-N-ACETYLGLUCOSAMINE 2-EPIMERASE_N-ACETYLMANNOSAMINE KINASE"/>
    <property type="match status" value="1"/>
</dbReference>
<comment type="similarity">
    <text evidence="2">Belongs to the ROK (NagC/XylR) family.</text>
</comment>
<reference evidence="4 5" key="1">
    <citation type="submission" date="2017-07" db="EMBL/GenBank/DDBJ databases">
        <title>The complete genome sequence of Bacillus mesonae strain H20-5, an efficient strain improving plant abiotic stress resistance.</title>
        <authorList>
            <person name="Kim S.Y."/>
            <person name="Song H."/>
            <person name="Sang M.K."/>
            <person name="Weon H.-Y."/>
            <person name="Song J."/>
        </authorList>
    </citation>
    <scope>NUCLEOTIDE SEQUENCE [LARGE SCALE GENOMIC DNA]</scope>
    <source>
        <strain evidence="4 5">H20-5</strain>
    </source>
</reference>
<name>A0A3Q9QVP8_9BACI</name>
<keyword evidence="3" id="KW-0119">Carbohydrate metabolism</keyword>
<accession>A0A3Q9QVP8</accession>
<dbReference type="SUPFAM" id="SSF53067">
    <property type="entry name" value="Actin-like ATPase domain"/>
    <property type="match status" value="1"/>
</dbReference>
<dbReference type="OrthoDB" id="9796533at2"/>
<dbReference type="InterPro" id="IPR043129">
    <property type="entry name" value="ATPase_NBD"/>
</dbReference>
<gene>
    <name evidence="4" type="ORF">CHR53_10105</name>
</gene>
<evidence type="ECO:0000256" key="2">
    <source>
        <dbReference type="ARBA" id="ARBA00006479"/>
    </source>
</evidence>
<evidence type="ECO:0000256" key="1">
    <source>
        <dbReference type="ARBA" id="ARBA00002486"/>
    </source>
</evidence>
<dbReference type="KEGG" id="nmk:CHR53_10105"/>